<dbReference type="AlphaFoldDB" id="A0AAU9X2T7"/>
<keyword evidence="2" id="KW-1185">Reference proteome</keyword>
<reference evidence="1 2" key="1">
    <citation type="submission" date="2022-05" db="EMBL/GenBank/DDBJ databases">
        <authorList>
            <consortium name="Genoscope - CEA"/>
            <person name="William W."/>
        </authorList>
    </citation>
    <scope>NUCLEOTIDE SEQUENCE [LARGE SCALE GENOMIC DNA]</scope>
</reference>
<evidence type="ECO:0000313" key="2">
    <source>
        <dbReference type="Proteomes" id="UP001159428"/>
    </source>
</evidence>
<sequence length="82" mass="9731">MCREVLQIEPYQFKIRSPERGQAWESLTEKLNENSCPKFRVTARSVRDRYNLLTKKMAAKLKIETSELDDLLEEILEKEKKS</sequence>
<protein>
    <recommendedName>
        <fullName evidence="3">Myb/SANT-like DNA-binding domain-containing protein</fullName>
    </recommendedName>
</protein>
<proteinExistence type="predicted"/>
<dbReference type="Proteomes" id="UP001159428">
    <property type="component" value="Unassembled WGS sequence"/>
</dbReference>
<accession>A0AAU9X2T7</accession>
<organism evidence="1 2">
    <name type="scientific">Pocillopora meandrina</name>
    <dbReference type="NCBI Taxonomy" id="46732"/>
    <lineage>
        <taxon>Eukaryota</taxon>
        <taxon>Metazoa</taxon>
        <taxon>Cnidaria</taxon>
        <taxon>Anthozoa</taxon>
        <taxon>Hexacorallia</taxon>
        <taxon>Scleractinia</taxon>
        <taxon>Astrocoeniina</taxon>
        <taxon>Pocilloporidae</taxon>
        <taxon>Pocillopora</taxon>
    </lineage>
</organism>
<evidence type="ECO:0008006" key="3">
    <source>
        <dbReference type="Google" id="ProtNLM"/>
    </source>
</evidence>
<comment type="caution">
    <text evidence="1">The sequence shown here is derived from an EMBL/GenBank/DDBJ whole genome shotgun (WGS) entry which is preliminary data.</text>
</comment>
<evidence type="ECO:0000313" key="1">
    <source>
        <dbReference type="EMBL" id="CAH3133365.1"/>
    </source>
</evidence>
<gene>
    <name evidence="1" type="ORF">PMEA_00015036</name>
</gene>
<name>A0AAU9X2T7_9CNID</name>
<dbReference type="EMBL" id="CALNXJ010000027">
    <property type="protein sequence ID" value="CAH3133365.1"/>
    <property type="molecule type" value="Genomic_DNA"/>
</dbReference>